<keyword evidence="6" id="KW-0560">Oxidoreductase</keyword>
<evidence type="ECO:0000313" key="11">
    <source>
        <dbReference type="Proteomes" id="UP000192418"/>
    </source>
</evidence>
<comment type="cofactor">
    <cofactor evidence="1">
        <name>FMN</name>
        <dbReference type="ChEBI" id="CHEBI:58210"/>
    </cofactor>
</comment>
<comment type="cofactor">
    <cofactor evidence="2">
        <name>[4Fe-4S] cluster</name>
        <dbReference type="ChEBI" id="CHEBI:49883"/>
    </cofactor>
</comment>
<keyword evidence="4" id="KW-0288">FMN</keyword>
<dbReference type="PANTHER" id="PTHR42917">
    <property type="entry name" value="2,4-DIENOYL-COA REDUCTASE"/>
    <property type="match status" value="1"/>
</dbReference>
<dbReference type="OrthoDB" id="9784632at2"/>
<evidence type="ECO:0000256" key="3">
    <source>
        <dbReference type="ARBA" id="ARBA00022630"/>
    </source>
</evidence>
<dbReference type="InterPro" id="IPR051793">
    <property type="entry name" value="NADH:flavin_oxidoreductase"/>
</dbReference>
<dbReference type="GO" id="GO:0051536">
    <property type="term" value="F:iron-sulfur cluster binding"/>
    <property type="evidence" value="ECO:0007669"/>
    <property type="project" value="UniProtKB-KW"/>
</dbReference>
<gene>
    <name evidence="10" type="ORF">SAMN02746065_108104</name>
</gene>
<reference evidence="10 11" key="1">
    <citation type="submission" date="2017-04" db="EMBL/GenBank/DDBJ databases">
        <authorList>
            <person name="Afonso C.L."/>
            <person name="Miller P.J."/>
            <person name="Scott M.A."/>
            <person name="Spackman E."/>
            <person name="Goraichik I."/>
            <person name="Dimitrov K.M."/>
            <person name="Suarez D.L."/>
            <person name="Swayne D.E."/>
        </authorList>
    </citation>
    <scope>NUCLEOTIDE SEQUENCE [LARGE SCALE GENOMIC DNA]</scope>
    <source>
        <strain evidence="10 11">DSM 3385</strain>
    </source>
</reference>
<evidence type="ECO:0000256" key="7">
    <source>
        <dbReference type="ARBA" id="ARBA00023004"/>
    </source>
</evidence>
<evidence type="ECO:0000256" key="5">
    <source>
        <dbReference type="ARBA" id="ARBA00022723"/>
    </source>
</evidence>
<evidence type="ECO:0000313" key="10">
    <source>
        <dbReference type="EMBL" id="SMC72453.1"/>
    </source>
</evidence>
<dbReference type="AlphaFoldDB" id="A0A1W2BHN6"/>
<name>A0A1W2BHN6_9BACT</name>
<organism evidence="10 11">
    <name type="scientific">Desulfocicer vacuolatum DSM 3385</name>
    <dbReference type="NCBI Taxonomy" id="1121400"/>
    <lineage>
        <taxon>Bacteria</taxon>
        <taxon>Pseudomonadati</taxon>
        <taxon>Thermodesulfobacteriota</taxon>
        <taxon>Desulfobacteria</taxon>
        <taxon>Desulfobacterales</taxon>
        <taxon>Desulfobacteraceae</taxon>
        <taxon>Desulfocicer</taxon>
    </lineage>
</organism>
<keyword evidence="7" id="KW-0408">Iron</keyword>
<dbReference type="Gene3D" id="3.20.20.70">
    <property type="entry name" value="Aldolase class I"/>
    <property type="match status" value="1"/>
</dbReference>
<dbReference type="Pfam" id="PF00724">
    <property type="entry name" value="Oxidored_FMN"/>
    <property type="match status" value="1"/>
</dbReference>
<dbReference type="GO" id="GO:0010181">
    <property type="term" value="F:FMN binding"/>
    <property type="evidence" value="ECO:0007669"/>
    <property type="project" value="InterPro"/>
</dbReference>
<keyword evidence="3" id="KW-0285">Flavoprotein</keyword>
<keyword evidence="5" id="KW-0479">Metal-binding</keyword>
<sequence>MKQNNKKNKFSYPYLFSPITVGGYHMANRLVALPVHTGFAQTNGNPSPWMEALYSRLAASGVGMVVVANAAVSHDGAVSRFNLMADRDELLPGLTRLAEKIKQNGAIACLQLNHAGRFAKTKRPLLPSPIISTNLFFNMESLKYFLHFFPFEKRFKLTRAFIRQIANWRHAMTAEDRERVMNDFANAAVRAYEAGFDMVELHGANGYLLCQYLSLFTNKLKSDSGFGGNFQGRVAFPLEVVKSVKKRLPENFPVGFRLILREWVPDGINLPEALAFASLLENEGVAYLSASVGTYNSILSPEILKKMDKPIYLDADVKKLTAKVNIPTIISGRITTPSQAEALIRQGTSDLIGLGRSLRTDPEWVVKAKTSCEKIIRCTNCNQCLKRVILEKGFNCRLWPKSYQEKTVLEHKMLTRNRK</sequence>
<dbReference type="PANTHER" id="PTHR42917:SF2">
    <property type="entry name" value="2,4-DIENOYL-COA REDUCTASE [(2E)-ENOYL-COA-PRODUCING]"/>
    <property type="match status" value="1"/>
</dbReference>
<keyword evidence="11" id="KW-1185">Reference proteome</keyword>
<dbReference type="SUPFAM" id="SSF51395">
    <property type="entry name" value="FMN-linked oxidoreductases"/>
    <property type="match status" value="1"/>
</dbReference>
<dbReference type="EMBL" id="FWXY01000008">
    <property type="protein sequence ID" value="SMC72453.1"/>
    <property type="molecule type" value="Genomic_DNA"/>
</dbReference>
<evidence type="ECO:0000256" key="1">
    <source>
        <dbReference type="ARBA" id="ARBA00001917"/>
    </source>
</evidence>
<dbReference type="Proteomes" id="UP000192418">
    <property type="component" value="Unassembled WGS sequence"/>
</dbReference>
<keyword evidence="8" id="KW-0411">Iron-sulfur</keyword>
<dbReference type="CDD" id="cd02803">
    <property type="entry name" value="OYE_like_FMN_family"/>
    <property type="match status" value="1"/>
</dbReference>
<dbReference type="GO" id="GO:0046872">
    <property type="term" value="F:metal ion binding"/>
    <property type="evidence" value="ECO:0007669"/>
    <property type="project" value="UniProtKB-KW"/>
</dbReference>
<evidence type="ECO:0000256" key="2">
    <source>
        <dbReference type="ARBA" id="ARBA00001966"/>
    </source>
</evidence>
<evidence type="ECO:0000256" key="4">
    <source>
        <dbReference type="ARBA" id="ARBA00022643"/>
    </source>
</evidence>
<evidence type="ECO:0000256" key="6">
    <source>
        <dbReference type="ARBA" id="ARBA00023002"/>
    </source>
</evidence>
<dbReference type="InterPro" id="IPR001155">
    <property type="entry name" value="OxRdtase_FMN_N"/>
</dbReference>
<dbReference type="STRING" id="1121400.SAMN02746065_108104"/>
<evidence type="ECO:0000256" key="8">
    <source>
        <dbReference type="ARBA" id="ARBA00023014"/>
    </source>
</evidence>
<protein>
    <submittedName>
        <fullName evidence="10">2,4-dienoyl-CoA reductase (NADPH2)</fullName>
    </submittedName>
</protein>
<evidence type="ECO:0000259" key="9">
    <source>
        <dbReference type="Pfam" id="PF00724"/>
    </source>
</evidence>
<accession>A0A1W2BHN6</accession>
<dbReference type="InterPro" id="IPR013785">
    <property type="entry name" value="Aldolase_TIM"/>
</dbReference>
<dbReference type="GO" id="GO:0016491">
    <property type="term" value="F:oxidoreductase activity"/>
    <property type="evidence" value="ECO:0007669"/>
    <property type="project" value="UniProtKB-KW"/>
</dbReference>
<proteinExistence type="predicted"/>
<feature type="domain" description="NADH:flavin oxidoreductase/NADH oxidase N-terminal" evidence="9">
    <location>
        <begin position="15"/>
        <end position="371"/>
    </location>
</feature>
<dbReference type="RefSeq" id="WP_084068610.1">
    <property type="nucleotide sequence ID" value="NZ_FWXY01000008.1"/>
</dbReference>